<name>A0ABW6V4Z4_MICFU</name>
<comment type="caution">
    <text evidence="13">The sequence shown here is derived from an EMBL/GenBank/DDBJ whole genome shotgun (WGS) entry which is preliminary data.</text>
</comment>
<dbReference type="Pfam" id="PF02518">
    <property type="entry name" value="HATPase_c"/>
    <property type="match status" value="1"/>
</dbReference>
<keyword evidence="10" id="KW-0472">Membrane</keyword>
<evidence type="ECO:0000256" key="6">
    <source>
        <dbReference type="ARBA" id="ARBA00022692"/>
    </source>
</evidence>
<keyword evidence="6 10" id="KW-0812">Transmembrane</keyword>
<dbReference type="GO" id="GO:0005524">
    <property type="term" value="F:ATP binding"/>
    <property type="evidence" value="ECO:0007669"/>
    <property type="project" value="UniProtKB-KW"/>
</dbReference>
<evidence type="ECO:0000256" key="9">
    <source>
        <dbReference type="ARBA" id="ARBA00023012"/>
    </source>
</evidence>
<proteinExistence type="predicted"/>
<dbReference type="InterPro" id="IPR003660">
    <property type="entry name" value="HAMP_dom"/>
</dbReference>
<evidence type="ECO:0000313" key="14">
    <source>
        <dbReference type="Proteomes" id="UP001602119"/>
    </source>
</evidence>
<dbReference type="SUPFAM" id="SSF55874">
    <property type="entry name" value="ATPase domain of HSP90 chaperone/DNA topoisomerase II/histidine kinase"/>
    <property type="match status" value="1"/>
</dbReference>
<protein>
    <recommendedName>
        <fullName evidence="3">histidine kinase</fullName>
        <ecNumber evidence="3">2.7.13.3</ecNumber>
    </recommendedName>
</protein>
<dbReference type="CDD" id="cd00082">
    <property type="entry name" value="HisKA"/>
    <property type="match status" value="1"/>
</dbReference>
<dbReference type="SUPFAM" id="SSF47384">
    <property type="entry name" value="Homodimeric domain of signal transducing histidine kinase"/>
    <property type="match status" value="1"/>
</dbReference>
<dbReference type="Gene3D" id="1.10.287.130">
    <property type="match status" value="1"/>
</dbReference>
<feature type="domain" description="Histidine kinase" evidence="11">
    <location>
        <begin position="200"/>
        <end position="401"/>
    </location>
</feature>
<evidence type="ECO:0000256" key="5">
    <source>
        <dbReference type="ARBA" id="ARBA00022679"/>
    </source>
</evidence>
<evidence type="ECO:0000259" key="11">
    <source>
        <dbReference type="PROSITE" id="PS50109"/>
    </source>
</evidence>
<dbReference type="PROSITE" id="PS50885">
    <property type="entry name" value="HAMP"/>
    <property type="match status" value="1"/>
</dbReference>
<dbReference type="EC" id="2.7.13.3" evidence="3"/>
<keyword evidence="13" id="KW-0067">ATP-binding</keyword>
<feature type="domain" description="HAMP" evidence="12">
    <location>
        <begin position="140"/>
        <end position="192"/>
    </location>
</feature>
<dbReference type="InterPro" id="IPR005467">
    <property type="entry name" value="His_kinase_dom"/>
</dbReference>
<organism evidence="13 14">
    <name type="scientific">Microtetraspora fusca</name>
    <dbReference type="NCBI Taxonomy" id="1997"/>
    <lineage>
        <taxon>Bacteria</taxon>
        <taxon>Bacillati</taxon>
        <taxon>Actinomycetota</taxon>
        <taxon>Actinomycetes</taxon>
        <taxon>Streptosporangiales</taxon>
        <taxon>Streptosporangiaceae</taxon>
        <taxon>Microtetraspora</taxon>
    </lineage>
</organism>
<evidence type="ECO:0000256" key="8">
    <source>
        <dbReference type="ARBA" id="ARBA00022989"/>
    </source>
</evidence>
<comment type="catalytic activity">
    <reaction evidence="1">
        <text>ATP + protein L-histidine = ADP + protein N-phospho-L-histidine.</text>
        <dbReference type="EC" id="2.7.13.3"/>
    </reaction>
</comment>
<dbReference type="InterPro" id="IPR036890">
    <property type="entry name" value="HATPase_C_sf"/>
</dbReference>
<evidence type="ECO:0000256" key="2">
    <source>
        <dbReference type="ARBA" id="ARBA00004236"/>
    </source>
</evidence>
<evidence type="ECO:0000313" key="13">
    <source>
        <dbReference type="EMBL" id="MFF4774376.1"/>
    </source>
</evidence>
<keyword evidence="5" id="KW-0808">Transferase</keyword>
<dbReference type="InterPro" id="IPR036097">
    <property type="entry name" value="HisK_dim/P_sf"/>
</dbReference>
<dbReference type="InterPro" id="IPR050428">
    <property type="entry name" value="TCS_sensor_his_kinase"/>
</dbReference>
<gene>
    <name evidence="13" type="ORF">ACFY05_16095</name>
</gene>
<dbReference type="SMART" id="SM00388">
    <property type="entry name" value="HisKA"/>
    <property type="match status" value="1"/>
</dbReference>
<sequence>MGLRAKVSLAIAGMSVLVAALLGVLVHVRTAEATLDAARRAMDAELVDAVARHLEGQDTPLERGPVPAPLAAEVSRGTRATYLEGGRTLWAATTAGGEIVSLSRSYAGENAELARLDRTLLWSGLATAVLASALGWAVAGGLSRRIRAVASTAGRIAEGDLTARVGARGRDEVAAVGAALDRMADALRARLEAERRVTADIAHELRTPVAGLVASAGLLPPGRPSELVRDSAAMLRRLVEDVLEVARLDASAEVPAREPRPVEALVRRAVAAAGVPGVEVVVARPEEGAVEVETDPRRVERIIANLVTNAARHGAPPVVVGVDGALVTVRDHGPGFPDELLATLRAYGPQRFVTGSAARGGGVGLGLTIAAGQARVIGAVLTFENAQGGGALVRLDLRESVRRAPG</sequence>
<dbReference type="PANTHER" id="PTHR45436">
    <property type="entry name" value="SENSOR HISTIDINE KINASE YKOH"/>
    <property type="match status" value="1"/>
</dbReference>
<keyword evidence="14" id="KW-1185">Reference proteome</keyword>
<dbReference type="PROSITE" id="PS50109">
    <property type="entry name" value="HIS_KIN"/>
    <property type="match status" value="1"/>
</dbReference>
<dbReference type="Pfam" id="PF00512">
    <property type="entry name" value="HisKA"/>
    <property type="match status" value="1"/>
</dbReference>
<dbReference type="PANTHER" id="PTHR45436:SF5">
    <property type="entry name" value="SENSOR HISTIDINE KINASE TRCS"/>
    <property type="match status" value="1"/>
</dbReference>
<keyword evidence="8 10" id="KW-1133">Transmembrane helix</keyword>
<keyword evidence="7" id="KW-0418">Kinase</keyword>
<dbReference type="SUPFAM" id="SSF158472">
    <property type="entry name" value="HAMP domain-like"/>
    <property type="match status" value="1"/>
</dbReference>
<dbReference type="InterPro" id="IPR003661">
    <property type="entry name" value="HisK_dim/P_dom"/>
</dbReference>
<dbReference type="Proteomes" id="UP001602119">
    <property type="component" value="Unassembled WGS sequence"/>
</dbReference>
<comment type="subcellular location">
    <subcellularLocation>
        <location evidence="2">Cell membrane</location>
    </subcellularLocation>
</comment>
<evidence type="ECO:0000256" key="3">
    <source>
        <dbReference type="ARBA" id="ARBA00012438"/>
    </source>
</evidence>
<reference evidence="13 14" key="1">
    <citation type="submission" date="2024-10" db="EMBL/GenBank/DDBJ databases">
        <title>The Natural Products Discovery Center: Release of the First 8490 Sequenced Strains for Exploring Actinobacteria Biosynthetic Diversity.</title>
        <authorList>
            <person name="Kalkreuter E."/>
            <person name="Kautsar S.A."/>
            <person name="Yang D."/>
            <person name="Bader C.D."/>
            <person name="Teijaro C.N."/>
            <person name="Fluegel L."/>
            <person name="Davis C.M."/>
            <person name="Simpson J.R."/>
            <person name="Lauterbach L."/>
            <person name="Steele A.D."/>
            <person name="Gui C."/>
            <person name="Meng S."/>
            <person name="Li G."/>
            <person name="Viehrig K."/>
            <person name="Ye F."/>
            <person name="Su P."/>
            <person name="Kiefer A.F."/>
            <person name="Nichols A."/>
            <person name="Cepeda A.J."/>
            <person name="Yan W."/>
            <person name="Fan B."/>
            <person name="Jiang Y."/>
            <person name="Adhikari A."/>
            <person name="Zheng C.-J."/>
            <person name="Schuster L."/>
            <person name="Cowan T.M."/>
            <person name="Smanski M.J."/>
            <person name="Chevrette M.G."/>
            <person name="De Carvalho L.P.S."/>
            <person name="Shen B."/>
        </authorList>
    </citation>
    <scope>NUCLEOTIDE SEQUENCE [LARGE SCALE GENOMIC DNA]</scope>
    <source>
        <strain evidence="13 14">NPDC001281</strain>
    </source>
</reference>
<evidence type="ECO:0000256" key="10">
    <source>
        <dbReference type="SAM" id="Phobius"/>
    </source>
</evidence>
<evidence type="ECO:0000256" key="1">
    <source>
        <dbReference type="ARBA" id="ARBA00000085"/>
    </source>
</evidence>
<dbReference type="CDD" id="cd06225">
    <property type="entry name" value="HAMP"/>
    <property type="match status" value="1"/>
</dbReference>
<dbReference type="EMBL" id="JBIAXI010000008">
    <property type="protein sequence ID" value="MFF4774376.1"/>
    <property type="molecule type" value="Genomic_DNA"/>
</dbReference>
<dbReference type="SMART" id="SM00387">
    <property type="entry name" value="HATPase_c"/>
    <property type="match status" value="1"/>
</dbReference>
<dbReference type="SMART" id="SM00304">
    <property type="entry name" value="HAMP"/>
    <property type="match status" value="1"/>
</dbReference>
<keyword evidence="4" id="KW-0597">Phosphoprotein</keyword>
<feature type="transmembrane region" description="Helical" evidence="10">
    <location>
        <begin position="120"/>
        <end position="139"/>
    </location>
</feature>
<dbReference type="InterPro" id="IPR003594">
    <property type="entry name" value="HATPase_dom"/>
</dbReference>
<evidence type="ECO:0000256" key="4">
    <source>
        <dbReference type="ARBA" id="ARBA00022553"/>
    </source>
</evidence>
<dbReference type="Gene3D" id="3.30.565.10">
    <property type="entry name" value="Histidine kinase-like ATPase, C-terminal domain"/>
    <property type="match status" value="1"/>
</dbReference>
<accession>A0ABW6V4Z4</accession>
<evidence type="ECO:0000256" key="7">
    <source>
        <dbReference type="ARBA" id="ARBA00022777"/>
    </source>
</evidence>
<dbReference type="Gene3D" id="6.10.340.10">
    <property type="match status" value="1"/>
</dbReference>
<evidence type="ECO:0000259" key="12">
    <source>
        <dbReference type="PROSITE" id="PS50885"/>
    </source>
</evidence>
<keyword evidence="13" id="KW-0547">Nucleotide-binding</keyword>
<keyword evidence="9" id="KW-0902">Two-component regulatory system</keyword>
<dbReference type="Pfam" id="PF00672">
    <property type="entry name" value="HAMP"/>
    <property type="match status" value="1"/>
</dbReference>
<dbReference type="RefSeq" id="WP_387342719.1">
    <property type="nucleotide sequence ID" value="NZ_JBIAXI010000008.1"/>
</dbReference>